<proteinExistence type="predicted"/>
<dbReference type="Ensembl" id="ENSHCOT00000010239.1">
    <property type="protein sequence ID" value="ENSHCOP00000018840.1"/>
    <property type="gene ID" value="ENSHCOG00000003818.1"/>
</dbReference>
<accession>A0A3Q3DRR0</accession>
<name>A0A3Q3DRR0_HIPCM</name>
<dbReference type="GO" id="GO:0004757">
    <property type="term" value="F:sepiapterin reductase (NADP+) activity"/>
    <property type="evidence" value="ECO:0007669"/>
    <property type="project" value="TreeGrafter"/>
</dbReference>
<dbReference type="OMA" id="ETHRMEN"/>
<dbReference type="GeneTree" id="ENSGT00440000033609"/>
<evidence type="ECO:0000256" key="4">
    <source>
        <dbReference type="ARBA" id="ARBA00023002"/>
    </source>
</evidence>
<comment type="subcellular location">
    <subcellularLocation>
        <location evidence="1">Cytoplasm</location>
    </subcellularLocation>
</comment>
<dbReference type="InterPro" id="IPR002347">
    <property type="entry name" value="SDR_fam"/>
</dbReference>
<evidence type="ECO:0000313" key="5">
    <source>
        <dbReference type="Ensembl" id="ENSHCOP00000018840.1"/>
    </source>
</evidence>
<dbReference type="GO" id="GO:0005737">
    <property type="term" value="C:cytoplasm"/>
    <property type="evidence" value="ECO:0007669"/>
    <property type="project" value="UniProtKB-SubCell"/>
</dbReference>
<dbReference type="AlphaFoldDB" id="A0A3Q3DRR0"/>
<dbReference type="InterPro" id="IPR051721">
    <property type="entry name" value="Biopterin_syn/organic_redct"/>
</dbReference>
<dbReference type="PANTHER" id="PTHR44085:SF2">
    <property type="entry name" value="SEPIAPTERIN REDUCTASE"/>
    <property type="match status" value="1"/>
</dbReference>
<keyword evidence="4" id="KW-0560">Oxidoreductase</keyword>
<dbReference type="STRING" id="109280.ENSHCOP00000018840"/>
<reference evidence="5" key="2">
    <citation type="submission" date="2025-09" db="UniProtKB">
        <authorList>
            <consortium name="Ensembl"/>
        </authorList>
    </citation>
    <scope>IDENTIFICATION</scope>
</reference>
<keyword evidence="2" id="KW-0963">Cytoplasm</keyword>
<keyword evidence="6" id="KW-1185">Reference proteome</keyword>
<evidence type="ECO:0000256" key="2">
    <source>
        <dbReference type="ARBA" id="ARBA00022490"/>
    </source>
</evidence>
<organism evidence="5 6">
    <name type="scientific">Hippocampus comes</name>
    <name type="common">Tiger tail seahorse</name>
    <dbReference type="NCBI Taxonomy" id="109280"/>
    <lineage>
        <taxon>Eukaryota</taxon>
        <taxon>Metazoa</taxon>
        <taxon>Chordata</taxon>
        <taxon>Craniata</taxon>
        <taxon>Vertebrata</taxon>
        <taxon>Euteleostomi</taxon>
        <taxon>Actinopterygii</taxon>
        <taxon>Neopterygii</taxon>
        <taxon>Teleostei</taxon>
        <taxon>Neoteleostei</taxon>
        <taxon>Acanthomorphata</taxon>
        <taxon>Syngnathiaria</taxon>
        <taxon>Syngnathiformes</taxon>
        <taxon>Syngnathoidei</taxon>
        <taxon>Syngnathidae</taxon>
        <taxon>Hippocampus</taxon>
    </lineage>
</organism>
<dbReference type="PANTHER" id="PTHR44085">
    <property type="entry name" value="SEPIAPTERIN REDUCTASE"/>
    <property type="match status" value="1"/>
</dbReference>
<dbReference type="PRINTS" id="PR00081">
    <property type="entry name" value="GDHRDH"/>
</dbReference>
<keyword evidence="3" id="KW-0521">NADP</keyword>
<evidence type="ECO:0000256" key="1">
    <source>
        <dbReference type="ARBA" id="ARBA00004496"/>
    </source>
</evidence>
<dbReference type="SUPFAM" id="SSF51735">
    <property type="entry name" value="NAD(P)-binding Rossmann-fold domains"/>
    <property type="match status" value="1"/>
</dbReference>
<dbReference type="GO" id="GO:0006729">
    <property type="term" value="P:tetrahydrobiopterin biosynthetic process"/>
    <property type="evidence" value="ECO:0007669"/>
    <property type="project" value="TreeGrafter"/>
</dbReference>
<reference evidence="5" key="1">
    <citation type="submission" date="2025-08" db="UniProtKB">
        <authorList>
            <consortium name="Ensembl"/>
        </authorList>
    </citation>
    <scope>IDENTIFICATION</scope>
</reference>
<dbReference type="Pfam" id="PF00106">
    <property type="entry name" value="adh_short"/>
    <property type="match status" value="1"/>
</dbReference>
<dbReference type="InterPro" id="IPR036291">
    <property type="entry name" value="NAD(P)-bd_dom_sf"/>
</dbReference>
<evidence type="ECO:0000313" key="6">
    <source>
        <dbReference type="Proteomes" id="UP000264820"/>
    </source>
</evidence>
<dbReference type="Proteomes" id="UP000264820">
    <property type="component" value="Unplaced"/>
</dbReference>
<protein>
    <submittedName>
        <fullName evidence="5">Sepiapterin reductase-like</fullName>
    </submittedName>
</protein>
<sequence>MWGNITLKAITLGRCMCIITGASKGFGRALAHLVLNYLKTGSVLLLVARSRPLLQQLKEELLQNLKDMQEITIFCTVADLSTKEGVEDTVAMARQQSLKEIDHVLLINNAASLGDISPFENFTELERVNSYLAFNVSSVLALTAGMLQAFPPRAGLQWSVVNCSSMFAVQALPSWVLYCTAKAARDMMFRVLAVENPNVKVLSYAPGPMDTQMQEDIRRLTGIQYHLHPCRDSAAKLMRLLLDNDFVTACHVDFFDL</sequence>
<dbReference type="Gene3D" id="3.40.50.720">
    <property type="entry name" value="NAD(P)-binding Rossmann-like Domain"/>
    <property type="match status" value="1"/>
</dbReference>
<evidence type="ECO:0000256" key="3">
    <source>
        <dbReference type="ARBA" id="ARBA00022857"/>
    </source>
</evidence>